<dbReference type="GO" id="GO:0000976">
    <property type="term" value="F:transcription cis-regulatory region binding"/>
    <property type="evidence" value="ECO:0007669"/>
    <property type="project" value="TreeGrafter"/>
</dbReference>
<protein>
    <submittedName>
        <fullName evidence="6">LysR family transcriptional regulator</fullName>
    </submittedName>
</protein>
<evidence type="ECO:0000256" key="1">
    <source>
        <dbReference type="ARBA" id="ARBA00009437"/>
    </source>
</evidence>
<dbReference type="FunFam" id="1.10.10.10:FF:000001">
    <property type="entry name" value="LysR family transcriptional regulator"/>
    <property type="match status" value="1"/>
</dbReference>
<dbReference type="Proteomes" id="UP000271031">
    <property type="component" value="Unassembled WGS sequence"/>
</dbReference>
<gene>
    <name evidence="6" type="ORF">EDM56_21200</name>
</gene>
<sequence>MNLHALRVFFEVANRKSVTGAAIDLAISQPSVTAQIRKLENEIGVKVLEPNGRGIRLTEAGELIYLHAQRMFAMEKELERKLDDFRKGKIGTLRIASTGLPANVLLPKWVATFKKENPDVDIIITVVNSSEANRQLLHYEADLAIIAGISKHPDIFYEKLFDDELWFIVPKGHRLDSKKTTLDEMMEEPFFMREEGSSIREQLLALCRIHDLSPPKMTLRYNGMNMSIKTIQEGYGAMLVPALVVKDMVEKGEIGRVFIEGIDMKRPIYFCSRKDDDLSSPVTQSFYEVVKRLL</sequence>
<evidence type="ECO:0000313" key="7">
    <source>
        <dbReference type="Proteomes" id="UP000271031"/>
    </source>
</evidence>
<dbReference type="SUPFAM" id="SSF46785">
    <property type="entry name" value="Winged helix' DNA-binding domain"/>
    <property type="match status" value="1"/>
</dbReference>
<dbReference type="RefSeq" id="WP_122919906.1">
    <property type="nucleotide sequence ID" value="NZ_RHHQ01000017.1"/>
</dbReference>
<dbReference type="EMBL" id="RHHQ01000017">
    <property type="protein sequence ID" value="RNB84624.1"/>
    <property type="molecule type" value="Genomic_DNA"/>
</dbReference>
<dbReference type="InterPro" id="IPR036390">
    <property type="entry name" value="WH_DNA-bd_sf"/>
</dbReference>
<dbReference type="Pfam" id="PF03466">
    <property type="entry name" value="LysR_substrate"/>
    <property type="match status" value="1"/>
</dbReference>
<comment type="caution">
    <text evidence="6">The sequence shown here is derived from an EMBL/GenBank/DDBJ whole genome shotgun (WGS) entry which is preliminary data.</text>
</comment>
<dbReference type="PANTHER" id="PTHR30126">
    <property type="entry name" value="HTH-TYPE TRANSCRIPTIONAL REGULATOR"/>
    <property type="match status" value="1"/>
</dbReference>
<dbReference type="AlphaFoldDB" id="A0A3M8D997"/>
<dbReference type="InterPro" id="IPR036388">
    <property type="entry name" value="WH-like_DNA-bd_sf"/>
</dbReference>
<feature type="domain" description="HTH lysR-type" evidence="5">
    <location>
        <begin position="1"/>
        <end position="58"/>
    </location>
</feature>
<keyword evidence="7" id="KW-1185">Reference proteome</keyword>
<comment type="similarity">
    <text evidence="1">Belongs to the LysR transcriptional regulatory family.</text>
</comment>
<keyword evidence="2" id="KW-0805">Transcription regulation</keyword>
<dbReference type="OrthoDB" id="9803735at2"/>
<evidence type="ECO:0000256" key="3">
    <source>
        <dbReference type="ARBA" id="ARBA00023125"/>
    </source>
</evidence>
<dbReference type="InterPro" id="IPR000847">
    <property type="entry name" value="LysR_HTH_N"/>
</dbReference>
<evidence type="ECO:0000256" key="2">
    <source>
        <dbReference type="ARBA" id="ARBA00023015"/>
    </source>
</evidence>
<name>A0A3M8D997_9BACL</name>
<dbReference type="PRINTS" id="PR00039">
    <property type="entry name" value="HTHLYSR"/>
</dbReference>
<dbReference type="Pfam" id="PF00126">
    <property type="entry name" value="HTH_1"/>
    <property type="match status" value="1"/>
</dbReference>
<dbReference type="PANTHER" id="PTHR30126:SF40">
    <property type="entry name" value="HTH-TYPE TRANSCRIPTIONAL REGULATOR GLTR"/>
    <property type="match status" value="1"/>
</dbReference>
<dbReference type="Gene3D" id="1.10.10.10">
    <property type="entry name" value="Winged helix-like DNA-binding domain superfamily/Winged helix DNA-binding domain"/>
    <property type="match status" value="1"/>
</dbReference>
<evidence type="ECO:0000256" key="4">
    <source>
        <dbReference type="ARBA" id="ARBA00023163"/>
    </source>
</evidence>
<evidence type="ECO:0000313" key="6">
    <source>
        <dbReference type="EMBL" id="RNB84624.1"/>
    </source>
</evidence>
<dbReference type="GO" id="GO:0003700">
    <property type="term" value="F:DNA-binding transcription factor activity"/>
    <property type="evidence" value="ECO:0007669"/>
    <property type="project" value="InterPro"/>
</dbReference>
<keyword evidence="3" id="KW-0238">DNA-binding</keyword>
<dbReference type="PROSITE" id="PS50931">
    <property type="entry name" value="HTH_LYSR"/>
    <property type="match status" value="1"/>
</dbReference>
<accession>A0A3M8D997</accession>
<organism evidence="6 7">
    <name type="scientific">Brevibacillus fluminis</name>
    <dbReference type="NCBI Taxonomy" id="511487"/>
    <lineage>
        <taxon>Bacteria</taxon>
        <taxon>Bacillati</taxon>
        <taxon>Bacillota</taxon>
        <taxon>Bacilli</taxon>
        <taxon>Bacillales</taxon>
        <taxon>Paenibacillaceae</taxon>
        <taxon>Brevibacillus</taxon>
    </lineage>
</organism>
<dbReference type="SUPFAM" id="SSF53850">
    <property type="entry name" value="Periplasmic binding protein-like II"/>
    <property type="match status" value="1"/>
</dbReference>
<proteinExistence type="inferred from homology"/>
<keyword evidence="4" id="KW-0804">Transcription</keyword>
<reference evidence="6 7" key="1">
    <citation type="submission" date="2018-10" db="EMBL/GenBank/DDBJ databases">
        <title>Phylogenomics of Brevibacillus.</title>
        <authorList>
            <person name="Dunlap C."/>
        </authorList>
    </citation>
    <scope>NUCLEOTIDE SEQUENCE [LARGE SCALE GENOMIC DNA]</scope>
    <source>
        <strain evidence="6 7">JCM 15716</strain>
    </source>
</reference>
<dbReference type="Gene3D" id="3.40.190.10">
    <property type="entry name" value="Periplasmic binding protein-like II"/>
    <property type="match status" value="2"/>
</dbReference>
<evidence type="ECO:0000259" key="5">
    <source>
        <dbReference type="PROSITE" id="PS50931"/>
    </source>
</evidence>
<dbReference type="InterPro" id="IPR005119">
    <property type="entry name" value="LysR_subst-bd"/>
</dbReference>